<gene>
    <name evidence="2" type="ORF">KCG46_03740</name>
</gene>
<dbReference type="EMBL" id="JAGSPC010000001">
    <property type="protein sequence ID" value="MBV7258687.1"/>
    <property type="molecule type" value="Genomic_DNA"/>
</dbReference>
<organism evidence="2 3">
    <name type="scientific">Erythrobacter crassostreae</name>
    <dbReference type="NCBI Taxonomy" id="2828328"/>
    <lineage>
        <taxon>Bacteria</taxon>
        <taxon>Pseudomonadati</taxon>
        <taxon>Pseudomonadota</taxon>
        <taxon>Alphaproteobacteria</taxon>
        <taxon>Sphingomonadales</taxon>
        <taxon>Erythrobacteraceae</taxon>
        <taxon>Erythrobacter/Porphyrobacter group</taxon>
        <taxon>Erythrobacter</taxon>
    </lineage>
</organism>
<dbReference type="RefSeq" id="WP_218403978.1">
    <property type="nucleotide sequence ID" value="NZ_JAGSPC010000001.1"/>
</dbReference>
<reference evidence="2" key="1">
    <citation type="submission" date="2021-04" db="EMBL/GenBank/DDBJ databases">
        <authorList>
            <person name="Pira H."/>
            <person name="Risdian C."/>
            <person name="Wink J."/>
        </authorList>
    </citation>
    <scope>NUCLEOTIDE SEQUENCE</scope>
    <source>
        <strain evidence="2">WH158</strain>
    </source>
</reference>
<comment type="caution">
    <text evidence="2">The sequence shown here is derived from an EMBL/GenBank/DDBJ whole genome shotgun (WGS) entry which is preliminary data.</text>
</comment>
<keyword evidence="1" id="KW-0812">Transmembrane</keyword>
<dbReference type="AlphaFoldDB" id="A0A9X1F1P9"/>
<dbReference type="Proteomes" id="UP001138681">
    <property type="component" value="Unassembled WGS sequence"/>
</dbReference>
<feature type="transmembrane region" description="Helical" evidence="1">
    <location>
        <begin position="12"/>
        <end position="31"/>
    </location>
</feature>
<keyword evidence="3" id="KW-1185">Reference proteome</keyword>
<evidence type="ECO:0000313" key="3">
    <source>
        <dbReference type="Proteomes" id="UP001138681"/>
    </source>
</evidence>
<sequence length="59" mass="6226">MSLFAPDLYRNFALGFAVGAVIVGAATIGQWSDQISPPARAAVSLDAPQPSDDFWSISE</sequence>
<evidence type="ECO:0000256" key="1">
    <source>
        <dbReference type="SAM" id="Phobius"/>
    </source>
</evidence>
<keyword evidence="1" id="KW-0472">Membrane</keyword>
<evidence type="ECO:0000313" key="2">
    <source>
        <dbReference type="EMBL" id="MBV7258687.1"/>
    </source>
</evidence>
<keyword evidence="1" id="KW-1133">Transmembrane helix</keyword>
<protein>
    <submittedName>
        <fullName evidence="2">Uncharacterized protein</fullName>
    </submittedName>
</protein>
<name>A0A9X1F1P9_9SPHN</name>
<proteinExistence type="predicted"/>
<accession>A0A9X1F1P9</accession>